<reference evidence="1" key="1">
    <citation type="submission" date="2018-11" db="EMBL/GenBank/DDBJ databases">
        <authorList>
            <person name="Alioto T."/>
            <person name="Alioto T."/>
        </authorList>
    </citation>
    <scope>NUCLEOTIDE SEQUENCE</scope>
</reference>
<evidence type="ECO:0000313" key="1">
    <source>
        <dbReference type="EMBL" id="VDI33396.1"/>
    </source>
</evidence>
<dbReference type="AlphaFoldDB" id="A0A8B6EDV7"/>
<gene>
    <name evidence="1" type="ORF">MGAL_10B003024</name>
</gene>
<protein>
    <submittedName>
        <fullName evidence="1">Uncharacterized protein</fullName>
    </submittedName>
</protein>
<dbReference type="EMBL" id="UYJE01005033">
    <property type="protein sequence ID" value="VDI33396.1"/>
    <property type="molecule type" value="Genomic_DNA"/>
</dbReference>
<dbReference type="SUPFAM" id="SSF50969">
    <property type="entry name" value="YVTN repeat-like/Quinoprotein amine dehydrogenase"/>
    <property type="match status" value="1"/>
</dbReference>
<sequence>MEEIFRKMPQYENDLSKVVQEIKDISIKFEATDIISNTVSFGHLHSTEQRPPLPGLKTVNFQTGKLKVLFTIDVKSNYNSGIFFNDDIVITDWDQKSVIFHDNTGKQTGVLSVQNDPTDITKVNDQTVAVSSDAQKFFIINVNPLNLIKTLDISVPVWDYVW</sequence>
<dbReference type="OrthoDB" id="6052435at2759"/>
<accession>A0A8B6EDV7</accession>
<evidence type="ECO:0000313" key="2">
    <source>
        <dbReference type="Proteomes" id="UP000596742"/>
    </source>
</evidence>
<name>A0A8B6EDV7_MYTGA</name>
<dbReference type="InterPro" id="IPR011044">
    <property type="entry name" value="Quino_amine_DH_bsu"/>
</dbReference>
<organism evidence="1 2">
    <name type="scientific">Mytilus galloprovincialis</name>
    <name type="common">Mediterranean mussel</name>
    <dbReference type="NCBI Taxonomy" id="29158"/>
    <lineage>
        <taxon>Eukaryota</taxon>
        <taxon>Metazoa</taxon>
        <taxon>Spiralia</taxon>
        <taxon>Lophotrochozoa</taxon>
        <taxon>Mollusca</taxon>
        <taxon>Bivalvia</taxon>
        <taxon>Autobranchia</taxon>
        <taxon>Pteriomorphia</taxon>
        <taxon>Mytilida</taxon>
        <taxon>Mytiloidea</taxon>
        <taxon>Mytilidae</taxon>
        <taxon>Mytilinae</taxon>
        <taxon>Mytilus</taxon>
    </lineage>
</organism>
<comment type="caution">
    <text evidence="1">The sequence shown here is derived from an EMBL/GenBank/DDBJ whole genome shotgun (WGS) entry which is preliminary data.</text>
</comment>
<dbReference type="Proteomes" id="UP000596742">
    <property type="component" value="Unassembled WGS sequence"/>
</dbReference>
<proteinExistence type="predicted"/>
<keyword evidence="2" id="KW-1185">Reference proteome</keyword>